<reference evidence="1 2" key="1">
    <citation type="submission" date="2017-02" db="EMBL/GenBank/DDBJ databases">
        <authorList>
            <person name="Dridi B."/>
        </authorList>
    </citation>
    <scope>NUCLEOTIDE SEQUENCE [LARGE SCALE GENOMIC DNA]</scope>
    <source>
        <strain evidence="1 2">JB380</strain>
    </source>
</reference>
<dbReference type="EMBL" id="FUKM01000003">
    <property type="protein sequence ID" value="SJN09000.1"/>
    <property type="molecule type" value="Genomic_DNA"/>
</dbReference>
<sequence length="62" mass="6977">MASVYSASKLDTIYAKYPTNRKTPFPLGSGVFLWGVWHYLKWHIKVVKAAASGVSLTVKRSY</sequence>
<gene>
    <name evidence="1" type="ORF">CZ787_00480</name>
</gene>
<name>A0A1R4HN89_9GAMM</name>
<dbReference type="Proteomes" id="UP000196331">
    <property type="component" value="Unassembled WGS sequence"/>
</dbReference>
<evidence type="ECO:0000313" key="2">
    <source>
        <dbReference type="Proteomes" id="UP000196331"/>
    </source>
</evidence>
<accession>A0A1R4HN89</accession>
<comment type="caution">
    <text evidence="1">The sequence shown here is derived from an EMBL/GenBank/DDBJ whole genome shotgun (WGS) entry which is preliminary data.</text>
</comment>
<dbReference type="AlphaFoldDB" id="A0A1R4HN89"/>
<proteinExistence type="predicted"/>
<evidence type="ECO:0000313" key="1">
    <source>
        <dbReference type="EMBL" id="SJN09000.1"/>
    </source>
</evidence>
<organism evidence="1 2">
    <name type="scientific">Halomonas citrativorans</name>
    <dbReference type="NCBI Taxonomy" id="2742612"/>
    <lineage>
        <taxon>Bacteria</taxon>
        <taxon>Pseudomonadati</taxon>
        <taxon>Pseudomonadota</taxon>
        <taxon>Gammaproteobacteria</taxon>
        <taxon>Oceanospirillales</taxon>
        <taxon>Halomonadaceae</taxon>
        <taxon>Halomonas</taxon>
    </lineage>
</organism>
<protein>
    <submittedName>
        <fullName evidence="1">Uncharacterized protein</fullName>
    </submittedName>
</protein>